<dbReference type="InterPro" id="IPR013083">
    <property type="entry name" value="Znf_RING/FYVE/PHD"/>
</dbReference>
<evidence type="ECO:0000256" key="4">
    <source>
        <dbReference type="PROSITE-ProRule" id="PRU00175"/>
    </source>
</evidence>
<dbReference type="PANTHER" id="PTHR23327:SF51">
    <property type="entry name" value="TRANSCRIPTIONAL REGULATOR OF YEAST FORM ADHERENCE 3"/>
    <property type="match status" value="1"/>
</dbReference>
<reference evidence="7" key="2">
    <citation type="journal article" date="2023" name="Proc. Natl. Acad. Sci. U.S.A.">
        <title>A global phylogenomic analysis of the shiitake genus Lentinula.</title>
        <authorList>
            <person name="Sierra-Patev S."/>
            <person name="Min B."/>
            <person name="Naranjo-Ortiz M."/>
            <person name="Looney B."/>
            <person name="Konkel Z."/>
            <person name="Slot J.C."/>
            <person name="Sakamoto Y."/>
            <person name="Steenwyk J.L."/>
            <person name="Rokas A."/>
            <person name="Carro J."/>
            <person name="Camarero S."/>
            <person name="Ferreira P."/>
            <person name="Molpeceres G."/>
            <person name="Ruiz-Duenas F.J."/>
            <person name="Serrano A."/>
            <person name="Henrissat B."/>
            <person name="Drula E."/>
            <person name="Hughes K.W."/>
            <person name="Mata J.L."/>
            <person name="Ishikawa N.K."/>
            <person name="Vargas-Isla R."/>
            <person name="Ushijima S."/>
            <person name="Smith C.A."/>
            <person name="Donoghue J."/>
            <person name="Ahrendt S."/>
            <person name="Andreopoulos W."/>
            <person name="He G."/>
            <person name="LaButti K."/>
            <person name="Lipzen A."/>
            <person name="Ng V."/>
            <person name="Riley R."/>
            <person name="Sandor L."/>
            <person name="Barry K."/>
            <person name="Martinez A.T."/>
            <person name="Xiao Y."/>
            <person name="Gibbons J.G."/>
            <person name="Terashima K."/>
            <person name="Grigoriev I.V."/>
            <person name="Hibbett D."/>
        </authorList>
    </citation>
    <scope>NUCLEOTIDE SEQUENCE</scope>
    <source>
        <strain evidence="7">Sp2 HRB7682 ss15</strain>
    </source>
</reference>
<dbReference type="PANTHER" id="PTHR23327">
    <property type="entry name" value="RING FINGER PROTEIN 127"/>
    <property type="match status" value="1"/>
</dbReference>
<dbReference type="InterPro" id="IPR018957">
    <property type="entry name" value="Znf_C3HC4_RING-type"/>
</dbReference>
<sequence length="1620" mass="182612">MPLSLTLPRRSTEARHMVNSRPYQNTYGRKSQRSHESSSANPSLSDLDYAEHPTGETVANASQLEVLFEEPTVIPNTDISVLDSGASQVFESFPRNMLPVIFLIQLPTSCTTVTTTSSDDVQFIAGPFKATSPRKSLPRELAAAKHQTKEARERTDVILSKQRENLNCHICLLIVNRPFILSCGHFFCAECISECAKYHVQKRTNPKCPDCRVITGHFTPIEAHHLQQMAVALRSELGIAQPPRGSLKDEPSKLSSLSSPPDLSSKSTSSPDNPKPKLHRPSASAASDLRLKYQTLSRHADEASNYDMRVMAAAISSSVQSATPQLPSIESSLQNFQTEITKQTVKSMLSASAAVPSIEENSLESLLVADRLGRLQFGDPRKRNTKVMRALMSVSSLHDAASDLKTRLDDLSRTQTTAEIQSILCAVEDGSETLRREIASSTAAVSVKAKEVRGVLDSIEQSVQLWRREYPDTAPVKIDNRKCFFDPGQDKNSPTIIAYCIALVARVFERTAQRGATFILKMIKIFGYTLATLGGRNLNTDQEIALAEIPESIERLEKKFNLDVDCVPYAVCPKCSKTYAPSFPNGASHPVYPPICLERQTPSEEPCSTSLLSYGKPAKIFEYYPFFDWFGKFISLPGIEEYGDKFCEAVESHQNVPNKKVDQTDGCFVHEFPGADAQLFIADRGSEGRWLFTLNADFFNAEGNRIRGKKSSTGMMAMSCLNLPLKMRNDHAYLYIPGIIQGPQEPNAINAEHRHYLKPLIDDLLTGYTRGIRPYATHRTYGQNCPYDRVFRVALALVLMDFKAARPFSGFLDVTSHHFCYMCDCWHVSHLGRTDYEEWKSADDAFLRKGAELWRDAPDIKKRKILEDIFGTRASEFWRLPYWKASIQLGIDPMHTMFLILLQRYFRDILGLDNPDDPKRTPKKPKFKFAFYYDFTPPPPLSSLVNQEDATRLQTSIIGYDSQPIDDNLLSLLEWPHLSMEHSAYRWARLQSLQVQVANDSRAQQAVLDILNDLSERAPTTEAQRHQLYSRIQRHKWSAILYVCDNLAIFPNASGPDLRNSSQITQKDVTKRELSNILLHWRTNEIKEEYSFIWPFFTPSDIPPPIIPWATHHASIPDQDNHPTYRKFSPGERLSLLKELAASMSYHSASHVGNLHRLLQKPMAQDHKDDLRKALKQSNADALAYVCADIERLPVNKFNKDHLVDQLMTWRMSKPLEQMPSIELDSSGLLHRIQQVIREAVTPAWVTNPPPNVGLAQAGTLKAEHWRTLFSIHVPLAVLSLWKEHSPSASPDASSMTSLVDTTMYLACASIVMAKRTLSVERRNLYRHLLRLHILGLKQDFPGWIFPTHHLAFHIFDGMNNFSGVRNWWLFPFENLIGKLQRIPTNHIAGQFEHTMLHSFCKGASFRQWLLRENSPPILKYCQQLLDKAYNYDRGSSTPPPPVAQDDDIDESEVLTTVNAELVASNFVQPDSKYKILPSPTLTRMLGTEPFECFSRIPGSKGDYTIPGKGAIGNSNVCFQAQGNYRPGQRWLAGQIRHIFRQTKSSPIQVGICRSMPTSTPHPFSDYWANGFEADIVASKFSNSLEIINFSQIAGHSARWSISDDLVVVVNLCSVLSLQD</sequence>
<dbReference type="SUPFAM" id="SSF57850">
    <property type="entry name" value="RING/U-box"/>
    <property type="match status" value="1"/>
</dbReference>
<keyword evidence="2 4" id="KW-0863">Zinc-finger</keyword>
<dbReference type="SMART" id="SM00184">
    <property type="entry name" value="RING"/>
    <property type="match status" value="1"/>
</dbReference>
<evidence type="ECO:0000256" key="5">
    <source>
        <dbReference type="SAM" id="MobiDB-lite"/>
    </source>
</evidence>
<feature type="domain" description="RING-type" evidence="6">
    <location>
        <begin position="168"/>
        <end position="212"/>
    </location>
</feature>
<proteinExistence type="predicted"/>
<protein>
    <recommendedName>
        <fullName evidence="6">RING-type domain-containing protein</fullName>
    </recommendedName>
</protein>
<dbReference type="Pfam" id="PF00097">
    <property type="entry name" value="zf-C3HC4"/>
    <property type="match status" value="1"/>
</dbReference>
<gene>
    <name evidence="7" type="ORF">C8J55DRAFT_484137</name>
</gene>
<dbReference type="InterPro" id="IPR017907">
    <property type="entry name" value="Znf_RING_CS"/>
</dbReference>
<reference evidence="7" key="1">
    <citation type="submission" date="2022-08" db="EMBL/GenBank/DDBJ databases">
        <authorList>
            <consortium name="DOE Joint Genome Institute"/>
            <person name="Min B."/>
            <person name="Riley R."/>
            <person name="Sierra-Patev S."/>
            <person name="Naranjo-Ortiz M."/>
            <person name="Looney B."/>
            <person name="Konkel Z."/>
            <person name="Slot J.C."/>
            <person name="Sakamoto Y."/>
            <person name="Steenwyk J.L."/>
            <person name="Rokas A."/>
            <person name="Carro J."/>
            <person name="Camarero S."/>
            <person name="Ferreira P."/>
            <person name="Molpeceres G."/>
            <person name="Ruiz-Duenas F.J."/>
            <person name="Serrano A."/>
            <person name="Henrissat B."/>
            <person name="Drula E."/>
            <person name="Hughes K.W."/>
            <person name="Mata J.L."/>
            <person name="Ishikawa N.K."/>
            <person name="Vargas-Isla R."/>
            <person name="Ushijima S."/>
            <person name="Smith C.A."/>
            <person name="Ahrendt S."/>
            <person name="Andreopoulos W."/>
            <person name="He G."/>
            <person name="Labutti K."/>
            <person name="Lipzen A."/>
            <person name="Ng V."/>
            <person name="Sandor L."/>
            <person name="Barry K."/>
            <person name="Martinez A.T."/>
            <person name="Xiao Y."/>
            <person name="Gibbons J.G."/>
            <person name="Terashima K."/>
            <person name="Hibbett D.S."/>
            <person name="Grigoriev I.V."/>
        </authorList>
    </citation>
    <scope>NUCLEOTIDE SEQUENCE</scope>
    <source>
        <strain evidence="7">Sp2 HRB7682 ss15</strain>
    </source>
</reference>
<evidence type="ECO:0000313" key="7">
    <source>
        <dbReference type="EMBL" id="KAJ4496244.1"/>
    </source>
</evidence>
<evidence type="ECO:0000256" key="2">
    <source>
        <dbReference type="ARBA" id="ARBA00022771"/>
    </source>
</evidence>
<keyword evidence="3" id="KW-0862">Zinc</keyword>
<name>A0A9W9B1X5_9AGAR</name>
<dbReference type="Proteomes" id="UP001150238">
    <property type="component" value="Unassembled WGS sequence"/>
</dbReference>
<evidence type="ECO:0000256" key="1">
    <source>
        <dbReference type="ARBA" id="ARBA00022723"/>
    </source>
</evidence>
<evidence type="ECO:0000256" key="3">
    <source>
        <dbReference type="ARBA" id="ARBA00022833"/>
    </source>
</evidence>
<comment type="caution">
    <text evidence="7">The sequence shown here is derived from an EMBL/GenBank/DDBJ whole genome shotgun (WGS) entry which is preliminary data.</text>
</comment>
<keyword evidence="1" id="KW-0479">Metal-binding</keyword>
<evidence type="ECO:0000259" key="6">
    <source>
        <dbReference type="PROSITE" id="PS50089"/>
    </source>
</evidence>
<dbReference type="PROSITE" id="PS50089">
    <property type="entry name" value="ZF_RING_2"/>
    <property type="match status" value="1"/>
</dbReference>
<dbReference type="GO" id="GO:0008270">
    <property type="term" value="F:zinc ion binding"/>
    <property type="evidence" value="ECO:0007669"/>
    <property type="project" value="UniProtKB-KW"/>
</dbReference>
<dbReference type="PROSITE" id="PS00518">
    <property type="entry name" value="ZF_RING_1"/>
    <property type="match status" value="1"/>
</dbReference>
<dbReference type="InterPro" id="IPR001841">
    <property type="entry name" value="Znf_RING"/>
</dbReference>
<feature type="region of interest" description="Disordered" evidence="5">
    <location>
        <begin position="15"/>
        <end position="50"/>
    </location>
</feature>
<accession>A0A9W9B1X5</accession>
<evidence type="ECO:0000313" key="8">
    <source>
        <dbReference type="Proteomes" id="UP001150238"/>
    </source>
</evidence>
<dbReference type="Gene3D" id="3.30.40.10">
    <property type="entry name" value="Zinc/RING finger domain, C3HC4 (zinc finger)"/>
    <property type="match status" value="1"/>
</dbReference>
<dbReference type="EMBL" id="JANVFS010000001">
    <property type="protein sequence ID" value="KAJ4496244.1"/>
    <property type="molecule type" value="Genomic_DNA"/>
</dbReference>
<organism evidence="7 8">
    <name type="scientific">Lentinula lateritia</name>
    <dbReference type="NCBI Taxonomy" id="40482"/>
    <lineage>
        <taxon>Eukaryota</taxon>
        <taxon>Fungi</taxon>
        <taxon>Dikarya</taxon>
        <taxon>Basidiomycota</taxon>
        <taxon>Agaricomycotina</taxon>
        <taxon>Agaricomycetes</taxon>
        <taxon>Agaricomycetidae</taxon>
        <taxon>Agaricales</taxon>
        <taxon>Marasmiineae</taxon>
        <taxon>Omphalotaceae</taxon>
        <taxon>Lentinula</taxon>
    </lineage>
</organism>
<feature type="compositionally biased region" description="Low complexity" evidence="5">
    <location>
        <begin position="253"/>
        <end position="272"/>
    </location>
</feature>
<feature type="region of interest" description="Disordered" evidence="5">
    <location>
        <begin position="241"/>
        <end position="290"/>
    </location>
</feature>